<protein>
    <submittedName>
        <fullName evidence="1">Uncharacterized protein</fullName>
    </submittedName>
</protein>
<evidence type="ECO:0000313" key="2">
    <source>
        <dbReference type="Proteomes" id="UP000023582"/>
    </source>
</evidence>
<dbReference type="PATRIC" id="fig|487.517.peg.2428"/>
<evidence type="ECO:0000313" key="1">
    <source>
        <dbReference type="EMBL" id="AHW76725.1"/>
    </source>
</evidence>
<dbReference type="EMBL" id="CP007524">
    <property type="protein sequence ID" value="AHW76725.1"/>
    <property type="molecule type" value="Genomic_DNA"/>
</dbReference>
<gene>
    <name evidence="1" type="ORF">NMA510612_2464</name>
</gene>
<dbReference type="AlphaFoldDB" id="X5EM44"/>
<reference evidence="2" key="2">
    <citation type="submission" date="2014-02" db="EMBL/GenBank/DDBJ databases">
        <title>Complete Genome Sequence of Neisseria meningitides, serogroup A strain 510612.</title>
        <authorList>
            <person name="Zhang X."/>
            <person name="Zhang Y."/>
            <person name="Yang J."/>
            <person name="Zhu Y."/>
            <person name="Jin Q."/>
        </authorList>
    </citation>
    <scope>NUCLEOTIDE SEQUENCE</scope>
    <source>
        <strain evidence="2">NMA510612</strain>
    </source>
</reference>
<proteinExistence type="predicted"/>
<reference evidence="1 2" key="1">
    <citation type="journal article" date="2014" name="Genome Announc.">
        <title>Complete Genome Sequence of Neisseria meningitidis Serogroup A Strain NMA510612, Isolated from a Patient with Bacterial Meningitis in China.</title>
        <authorList>
            <person name="Zhang Y."/>
            <person name="Yang J."/>
            <person name="Xu L."/>
            <person name="Zhu Y."/>
            <person name="Liu B."/>
            <person name="Shao Z."/>
            <person name="Zhang X."/>
            <person name="Jin Q."/>
        </authorList>
    </citation>
    <scope>NUCLEOTIDE SEQUENCE [LARGE SCALE GENOMIC DNA]</scope>
    <source>
        <strain evidence="2">NMA510612</strain>
    </source>
</reference>
<dbReference type="Proteomes" id="UP000023582">
    <property type="component" value="Chromosome"/>
</dbReference>
<sequence>MPSENLFTDFQTALFSSPVQTSIRDLCKNSLLTKFDA</sequence>
<organism evidence="1 2">
    <name type="scientific">Neisseria meningitidis</name>
    <dbReference type="NCBI Taxonomy" id="487"/>
    <lineage>
        <taxon>Bacteria</taxon>
        <taxon>Pseudomonadati</taxon>
        <taxon>Pseudomonadota</taxon>
        <taxon>Betaproteobacteria</taxon>
        <taxon>Neisseriales</taxon>
        <taxon>Neisseriaceae</taxon>
        <taxon>Neisseria</taxon>
    </lineage>
</organism>
<dbReference type="KEGG" id="nmx:NMA510612_2464"/>
<name>X5EM44_NEIME</name>
<accession>X5EM44</accession>